<name>A1K8I7_AZOSB</name>
<dbReference type="Gene3D" id="3.40.1440.10">
    <property type="entry name" value="GIY-YIG endonuclease"/>
    <property type="match status" value="1"/>
</dbReference>
<gene>
    <name evidence="2" type="ordered locus">azo2525</name>
</gene>
<dbReference type="InterPro" id="IPR000305">
    <property type="entry name" value="GIY-YIG_endonuc"/>
</dbReference>
<keyword evidence="3" id="KW-1185">Reference proteome</keyword>
<evidence type="ECO:0000259" key="1">
    <source>
        <dbReference type="SMART" id="SM00465"/>
    </source>
</evidence>
<dbReference type="SMART" id="SM00465">
    <property type="entry name" value="GIYc"/>
    <property type="match status" value="1"/>
</dbReference>
<sequence>MSLATFSARFLRLVKAGALSSENIDEALWLTAGEFRRKYGARRTLVEIDGQSTDIQAYYSAHSTEAVVNYRNFWQRVRALAKDNQLSGDTLSHALTLPAATWRSFYGGGRRKGFVYDGDEYPEQSGKHFHSVAALLHTLSRYEDRALVWSRLKAGWNLDDALSVPTAFASHRSGSIYRVIRRKTGAVYVGLTVTSVEQRWAFHVRRATEGSTSKLHMAIREDGAAGFDIDALETGIMDPLLLPAREAFWVERLGALGPQGLNTAKPGGLGSPGGKIVQYGDESFRSIEEAADVLSARLGMAKHVIRTRLQKGLPLPEADKVRRRSWHPEAGSDLFRRWKSMQKRHADAVVAEWVGNYDSFKADVSPVPADMELVRKRPNEPWGPGNFEWVKTQTKIERVHGKELTVNGVSYPSLTAVARTHGIGVSTLKNRINQQGMSVEQAIAAPLAATSYKHSQHPIVVDGREFRSKRQAILYIAETRGITEDQAKYRFNTGAF</sequence>
<evidence type="ECO:0000313" key="2">
    <source>
        <dbReference type="EMBL" id="CAL95142.1"/>
    </source>
</evidence>
<dbReference type="KEGG" id="azo:azo2525"/>
<organism evidence="2 3">
    <name type="scientific">Azoarcus sp. (strain BH72)</name>
    <dbReference type="NCBI Taxonomy" id="418699"/>
    <lineage>
        <taxon>Bacteria</taxon>
        <taxon>Pseudomonadati</taxon>
        <taxon>Pseudomonadota</taxon>
        <taxon>Betaproteobacteria</taxon>
        <taxon>Rhodocyclales</taxon>
        <taxon>Zoogloeaceae</taxon>
        <taxon>Azoarcus</taxon>
    </lineage>
</organism>
<dbReference type="Proteomes" id="UP000002588">
    <property type="component" value="Chromosome"/>
</dbReference>
<dbReference type="AlphaFoldDB" id="A1K8I7"/>
<dbReference type="HOGENOM" id="CLU_549419_0_0_4"/>
<dbReference type="RefSeq" id="WP_011766252.1">
    <property type="nucleotide sequence ID" value="NC_008702.1"/>
</dbReference>
<dbReference type="InterPro" id="IPR035901">
    <property type="entry name" value="GIY-YIG_endonuc_sf"/>
</dbReference>
<evidence type="ECO:0000313" key="3">
    <source>
        <dbReference type="Proteomes" id="UP000002588"/>
    </source>
</evidence>
<dbReference type="EMBL" id="AM406670">
    <property type="protein sequence ID" value="CAL95142.1"/>
    <property type="molecule type" value="Genomic_DNA"/>
</dbReference>
<dbReference type="SUPFAM" id="SSF82771">
    <property type="entry name" value="GIY-YIG endonuclease"/>
    <property type="match status" value="1"/>
</dbReference>
<feature type="domain" description="GIY-YIG" evidence="1">
    <location>
        <begin position="173"/>
        <end position="267"/>
    </location>
</feature>
<accession>A1K8I7</accession>
<dbReference type="eggNOG" id="ENOG5030I35">
    <property type="taxonomic scope" value="Bacteria"/>
</dbReference>
<proteinExistence type="predicted"/>
<reference evidence="2 3" key="1">
    <citation type="journal article" date="2006" name="Nat. Biotechnol.">
        <title>Complete genome of the mutualistic, N2-fixing grass endophyte Azoarcus sp. strain BH72.</title>
        <authorList>
            <person name="Krause A."/>
            <person name="Ramakumar A."/>
            <person name="Bartels D."/>
            <person name="Battistoni F."/>
            <person name="Bekel T."/>
            <person name="Boch J."/>
            <person name="Boehm M."/>
            <person name="Friedrich F."/>
            <person name="Hurek T."/>
            <person name="Krause L."/>
            <person name="Linke B."/>
            <person name="McHardy A.C."/>
            <person name="Sarkar A."/>
            <person name="Schneiker S."/>
            <person name="Syed A.A."/>
            <person name="Thauer R."/>
            <person name="Vorhoelter F.-J."/>
            <person name="Weidner S."/>
            <person name="Puehler A."/>
            <person name="Reinhold-Hurek B."/>
            <person name="Kaiser O."/>
            <person name="Goesmann A."/>
        </authorList>
    </citation>
    <scope>NUCLEOTIDE SEQUENCE [LARGE SCALE GENOMIC DNA]</scope>
    <source>
        <strain evidence="2 3">BH72</strain>
    </source>
</reference>
<dbReference type="CDD" id="cd10443">
    <property type="entry name" value="GIY-YIG_HE_Tlr8p_PBC-V_like"/>
    <property type="match status" value="1"/>
</dbReference>
<protein>
    <recommendedName>
        <fullName evidence="1">GIY-YIG domain-containing protein</fullName>
    </recommendedName>
</protein>